<sequence>MTPVLSRNPLLVLCLLLVAVFMTCLIHVARGIDKPLELQLDQPLFNQSIQTTRQNIITRESTILIEEQWEQCLHEGEDSQFYLSIVLIARMDNHTRNRYQQFQNFIDSTYLLAKHSEQKIELLFIEWNPPIGKRRVHDAFRFRKSEYLNYRFITIPPKMHDSFDQQYGPLSVSEGKNVGIHFARGQYVVFVNQDSIWSHSFINAIKSKAFEKDTIYLQAQHTYETRDSLPSTIVDLEAFPDDATLHNACKLRDQDWGNYQLIDPNKLEKHWNDKDQVDDFALAHRDTWKDCIGNRASRQVARALAEFILTVTSTFNKKLVYSKDMLTCHQKHVNESENMLKSNTNNKDNLTKDALRNQTAGVSKGDKWSLHPVDDWEKELECLEFGTNLS</sequence>
<organism evidence="2 3">
    <name type="scientific">Rhizopus oryzae</name>
    <name type="common">Mucormycosis agent</name>
    <name type="synonym">Rhizopus arrhizus var. delemar</name>
    <dbReference type="NCBI Taxonomy" id="64495"/>
    <lineage>
        <taxon>Eukaryota</taxon>
        <taxon>Fungi</taxon>
        <taxon>Fungi incertae sedis</taxon>
        <taxon>Mucoromycota</taxon>
        <taxon>Mucoromycotina</taxon>
        <taxon>Mucoromycetes</taxon>
        <taxon>Mucorales</taxon>
        <taxon>Mucorineae</taxon>
        <taxon>Rhizopodaceae</taxon>
        <taxon>Rhizopus</taxon>
    </lineage>
</organism>
<dbReference type="EMBL" id="JAANIT010001250">
    <property type="protein sequence ID" value="KAG1541345.1"/>
    <property type="molecule type" value="Genomic_DNA"/>
</dbReference>
<name>A0A9P6Y7H0_RHIOR</name>
<accession>A0A9P6Y7H0</accession>
<comment type="caution">
    <text evidence="2">The sequence shown here is derived from an EMBL/GenBank/DDBJ whole genome shotgun (WGS) entry which is preliminary data.</text>
</comment>
<keyword evidence="1" id="KW-0732">Signal</keyword>
<evidence type="ECO:0000313" key="2">
    <source>
        <dbReference type="EMBL" id="KAG1541345.1"/>
    </source>
</evidence>
<dbReference type="SUPFAM" id="SSF53448">
    <property type="entry name" value="Nucleotide-diphospho-sugar transferases"/>
    <property type="match status" value="1"/>
</dbReference>
<gene>
    <name evidence="2" type="ORF">G6F51_007956</name>
</gene>
<dbReference type="OrthoDB" id="2210303at2759"/>
<dbReference type="Gene3D" id="3.90.550.10">
    <property type="entry name" value="Spore Coat Polysaccharide Biosynthesis Protein SpsA, Chain A"/>
    <property type="match status" value="1"/>
</dbReference>
<feature type="signal peptide" evidence="1">
    <location>
        <begin position="1"/>
        <end position="31"/>
    </location>
</feature>
<dbReference type="CDD" id="cd00761">
    <property type="entry name" value="Glyco_tranf_GTA_type"/>
    <property type="match status" value="1"/>
</dbReference>
<evidence type="ECO:0000256" key="1">
    <source>
        <dbReference type="SAM" id="SignalP"/>
    </source>
</evidence>
<reference evidence="2" key="1">
    <citation type="journal article" date="2020" name="Microb. Genom.">
        <title>Genetic diversity of clinical and environmental Mucorales isolates obtained from an investigation of mucormycosis cases among solid organ transplant recipients.</title>
        <authorList>
            <person name="Nguyen M.H."/>
            <person name="Kaul D."/>
            <person name="Muto C."/>
            <person name="Cheng S.J."/>
            <person name="Richter R.A."/>
            <person name="Bruno V.M."/>
            <person name="Liu G."/>
            <person name="Beyhan S."/>
            <person name="Sundermann A.J."/>
            <person name="Mounaud S."/>
            <person name="Pasculle A.W."/>
            <person name="Nierman W.C."/>
            <person name="Driscoll E."/>
            <person name="Cumbie R."/>
            <person name="Clancy C.J."/>
            <person name="Dupont C.L."/>
        </authorList>
    </citation>
    <scope>NUCLEOTIDE SEQUENCE</scope>
    <source>
        <strain evidence="2">GL16</strain>
    </source>
</reference>
<protein>
    <submittedName>
        <fullName evidence="2">Uncharacterized protein</fullName>
    </submittedName>
</protein>
<dbReference type="Proteomes" id="UP000717996">
    <property type="component" value="Unassembled WGS sequence"/>
</dbReference>
<dbReference type="AlphaFoldDB" id="A0A9P6Y7H0"/>
<proteinExistence type="predicted"/>
<dbReference type="InterPro" id="IPR029044">
    <property type="entry name" value="Nucleotide-diphossugar_trans"/>
</dbReference>
<feature type="chain" id="PRO_5040105673" evidence="1">
    <location>
        <begin position="32"/>
        <end position="390"/>
    </location>
</feature>
<evidence type="ECO:0000313" key="3">
    <source>
        <dbReference type="Proteomes" id="UP000717996"/>
    </source>
</evidence>